<name>A0A1D9G8D6_MOOP1</name>
<reference evidence="1" key="1">
    <citation type="journal article" date="2017" name="Proc. Natl. Acad. Sci. U.S.A.">
        <title>Comparative genomics uncovers the prolific and distinctive metabolic potential of the cyanobacterial genus Moorea.</title>
        <authorList>
            <person name="Leao T."/>
            <person name="Castelao G."/>
            <person name="Korobeynikov A."/>
            <person name="Monroe E.A."/>
            <person name="Podell S."/>
            <person name="Glukhov E."/>
            <person name="Allen E.E."/>
            <person name="Gerwick W.H."/>
            <person name="Gerwick L."/>
        </authorList>
    </citation>
    <scope>NUCLEOTIDE SEQUENCE</scope>
    <source>
        <strain evidence="1">JHB</strain>
    </source>
</reference>
<proteinExistence type="predicted"/>
<dbReference type="PANTHER" id="PTHR20883:SF48">
    <property type="entry name" value="ECTOINE DIOXYGENASE"/>
    <property type="match status" value="1"/>
</dbReference>
<accession>A0A1D9G8D6</accession>
<dbReference type="GO" id="GO:0016706">
    <property type="term" value="F:2-oxoglutarate-dependent dioxygenase activity"/>
    <property type="evidence" value="ECO:0007669"/>
    <property type="project" value="UniProtKB-ARBA"/>
</dbReference>
<keyword evidence="1" id="KW-0560">Oxidoreductase</keyword>
<dbReference type="GO" id="GO:0005506">
    <property type="term" value="F:iron ion binding"/>
    <property type="evidence" value="ECO:0007669"/>
    <property type="project" value="UniProtKB-ARBA"/>
</dbReference>
<evidence type="ECO:0000313" key="1">
    <source>
        <dbReference type="EMBL" id="AOY83794.2"/>
    </source>
</evidence>
<dbReference type="Gene3D" id="2.60.120.620">
    <property type="entry name" value="q2cbj1_9rhob like domain"/>
    <property type="match status" value="1"/>
</dbReference>
<keyword evidence="1" id="KW-0223">Dioxygenase</keyword>
<dbReference type="EMBL" id="CP017708">
    <property type="protein sequence ID" value="AOY83794.2"/>
    <property type="molecule type" value="Genomic_DNA"/>
</dbReference>
<dbReference type="InterPro" id="IPR008775">
    <property type="entry name" value="Phytyl_CoA_dOase-like"/>
</dbReference>
<dbReference type="Proteomes" id="UP000176944">
    <property type="component" value="Chromosome"/>
</dbReference>
<dbReference type="PANTHER" id="PTHR20883">
    <property type="entry name" value="PHYTANOYL-COA DIOXYGENASE DOMAIN CONTAINING 1"/>
    <property type="match status" value="1"/>
</dbReference>
<sequence length="335" mass="38448">MFWVAFKSGGTRVYFEYYSKLQEPDSYEPKLVVDPQYQLTAEDIRCFYENAYIGPFDLMPPEEIEGIKEHLVELLKTESKVFSYSRGDFELASGGNGKGNCFDDLNEKEKYYVKLLNGFERHLEDSVYLNLFKHPAITERCAQILGSDLLLWHCNHFGIDPHTKGSGWHQESTWLSIDMKESILEPTNEEEMFEVDCWIALTDAPIERASLALIPGSQKEIYPMKVKGKKTDSGDQGIVYGQYDIELDYTIKAENIKYLPAKAGQFYLFCGRAMHGSADNITDHKRWAVGGRYIKADTKVFTKNMLENGLTHEVYGLKNIKLDNWKPVLVRGKEV</sequence>
<organism evidence="1">
    <name type="scientific">Moorena producens (strain JHB)</name>
    <dbReference type="NCBI Taxonomy" id="1454205"/>
    <lineage>
        <taxon>Bacteria</taxon>
        <taxon>Bacillati</taxon>
        <taxon>Cyanobacteriota</taxon>
        <taxon>Cyanophyceae</taxon>
        <taxon>Coleofasciculales</taxon>
        <taxon>Coleofasciculaceae</taxon>
        <taxon>Moorena</taxon>
    </lineage>
</organism>
<dbReference type="SUPFAM" id="SSF51197">
    <property type="entry name" value="Clavaminate synthase-like"/>
    <property type="match status" value="1"/>
</dbReference>
<reference evidence="1" key="2">
    <citation type="submission" date="2022-10" db="EMBL/GenBank/DDBJ databases">
        <authorList>
            <person name="Ngo T.-E."/>
        </authorList>
    </citation>
    <scope>NUCLEOTIDE SEQUENCE</scope>
    <source>
        <strain evidence="1">JHB</strain>
    </source>
</reference>
<protein>
    <submittedName>
        <fullName evidence="1">Phytanoyl-CoA dioxygenase family protein</fullName>
    </submittedName>
</protein>
<dbReference type="AlphaFoldDB" id="A0A1D9G8D6"/>
<gene>
    <name evidence="1" type="ORF">BJP36_31630</name>
</gene>
<dbReference type="Pfam" id="PF05721">
    <property type="entry name" value="PhyH"/>
    <property type="match status" value="1"/>
</dbReference>